<proteinExistence type="predicted"/>
<evidence type="ECO:0000313" key="2">
    <source>
        <dbReference type="Proteomes" id="UP001497680"/>
    </source>
</evidence>
<dbReference type="EMBL" id="MU394381">
    <property type="protein sequence ID" value="KAI6081972.1"/>
    <property type="molecule type" value="Genomic_DNA"/>
</dbReference>
<comment type="caution">
    <text evidence="1">The sequence shown here is derived from an EMBL/GenBank/DDBJ whole genome shotgun (WGS) entry which is preliminary data.</text>
</comment>
<sequence>MKYTTAAALLPLASAANIDTRQTNDLKYEISDFTAACTVESVYCFYGISIVTSNNPDFKQSCDAMGTSDSGELPAVGETQCGTYTVSVAKSDGGGLVLTVSSRTPRLTGTHAISSGDLTTTTSGGKSVQSYTGDSSFTIDAGSASSAPTSTSGTAASTPVTSSVSSTASSVSPNTTPEPSTTGTTTSSSAGPSETNGATRVSAFGGVSFAVGLMAFIF</sequence>
<protein>
    <submittedName>
        <fullName evidence="1">Uncharacterized protein</fullName>
    </submittedName>
</protein>
<keyword evidence="2" id="KW-1185">Reference proteome</keyword>
<organism evidence="1 2">
    <name type="scientific">Hypoxylon rubiginosum</name>
    <dbReference type="NCBI Taxonomy" id="110542"/>
    <lineage>
        <taxon>Eukaryota</taxon>
        <taxon>Fungi</taxon>
        <taxon>Dikarya</taxon>
        <taxon>Ascomycota</taxon>
        <taxon>Pezizomycotina</taxon>
        <taxon>Sordariomycetes</taxon>
        <taxon>Xylariomycetidae</taxon>
        <taxon>Xylariales</taxon>
        <taxon>Hypoxylaceae</taxon>
        <taxon>Hypoxylon</taxon>
    </lineage>
</organism>
<reference evidence="1 2" key="1">
    <citation type="journal article" date="2022" name="New Phytol.">
        <title>Ecological generalism drives hyperdiversity of secondary metabolite gene clusters in xylarialean endophytes.</title>
        <authorList>
            <person name="Franco M.E.E."/>
            <person name="Wisecaver J.H."/>
            <person name="Arnold A.E."/>
            <person name="Ju Y.M."/>
            <person name="Slot J.C."/>
            <person name="Ahrendt S."/>
            <person name="Moore L.P."/>
            <person name="Eastman K.E."/>
            <person name="Scott K."/>
            <person name="Konkel Z."/>
            <person name="Mondo S.J."/>
            <person name="Kuo A."/>
            <person name="Hayes R.D."/>
            <person name="Haridas S."/>
            <person name="Andreopoulos B."/>
            <person name="Riley R."/>
            <person name="LaButti K."/>
            <person name="Pangilinan J."/>
            <person name="Lipzen A."/>
            <person name="Amirebrahimi M."/>
            <person name="Yan J."/>
            <person name="Adam C."/>
            <person name="Keymanesh K."/>
            <person name="Ng V."/>
            <person name="Louie K."/>
            <person name="Northen T."/>
            <person name="Drula E."/>
            <person name="Henrissat B."/>
            <person name="Hsieh H.M."/>
            <person name="Youens-Clark K."/>
            <person name="Lutzoni F."/>
            <person name="Miadlikowska J."/>
            <person name="Eastwood D.C."/>
            <person name="Hamelin R.C."/>
            <person name="Grigoriev I.V."/>
            <person name="U'Ren J.M."/>
        </authorList>
    </citation>
    <scope>NUCLEOTIDE SEQUENCE [LARGE SCALE GENOMIC DNA]</scope>
    <source>
        <strain evidence="1 2">ER1909</strain>
    </source>
</reference>
<gene>
    <name evidence="1" type="ORF">F4821DRAFT_248096</name>
</gene>
<accession>A0ACC0CNS9</accession>
<name>A0ACC0CNS9_9PEZI</name>
<dbReference type="Proteomes" id="UP001497680">
    <property type="component" value="Unassembled WGS sequence"/>
</dbReference>
<evidence type="ECO:0000313" key="1">
    <source>
        <dbReference type="EMBL" id="KAI6081972.1"/>
    </source>
</evidence>